<dbReference type="EMBL" id="DYVF01000001">
    <property type="protein sequence ID" value="HJG29779.1"/>
    <property type="molecule type" value="Genomic_DNA"/>
</dbReference>
<comment type="caution">
    <text evidence="1">The sequence shown here is derived from an EMBL/GenBank/DDBJ whole genome shotgun (WGS) entry which is preliminary data.</text>
</comment>
<dbReference type="Proteomes" id="UP000746751">
    <property type="component" value="Unassembled WGS sequence"/>
</dbReference>
<organism evidence="1 2">
    <name type="scientific">Collinsella ihumii</name>
    <dbReference type="NCBI Taxonomy" id="1720204"/>
    <lineage>
        <taxon>Bacteria</taxon>
        <taxon>Bacillati</taxon>
        <taxon>Actinomycetota</taxon>
        <taxon>Coriobacteriia</taxon>
        <taxon>Coriobacteriales</taxon>
        <taxon>Coriobacteriaceae</taxon>
        <taxon>Collinsella</taxon>
    </lineage>
</organism>
<sequence length="52" mass="5441">MAAINLLQSTAKAIVNLFSNEINVPGVSNTPYLGHTAHVSPKASSEFGRLAC</sequence>
<accession>A0A921IN62</accession>
<gene>
    <name evidence="1" type="ORF">K8U80_00080</name>
</gene>
<evidence type="ECO:0000313" key="2">
    <source>
        <dbReference type="Proteomes" id="UP000746751"/>
    </source>
</evidence>
<dbReference type="AlphaFoldDB" id="A0A921IN62"/>
<name>A0A921IN62_9ACTN</name>
<proteinExistence type="predicted"/>
<reference evidence="1" key="2">
    <citation type="submission" date="2021-09" db="EMBL/GenBank/DDBJ databases">
        <authorList>
            <person name="Gilroy R."/>
        </authorList>
    </citation>
    <scope>NUCLEOTIDE SEQUENCE</scope>
    <source>
        <strain evidence="1">ChiGjej2B2-7701</strain>
    </source>
</reference>
<reference evidence="1" key="1">
    <citation type="journal article" date="2021" name="PeerJ">
        <title>Extensive microbial diversity within the chicken gut microbiome revealed by metagenomics and culture.</title>
        <authorList>
            <person name="Gilroy R."/>
            <person name="Ravi A."/>
            <person name="Getino M."/>
            <person name="Pursley I."/>
            <person name="Horton D.L."/>
            <person name="Alikhan N.F."/>
            <person name="Baker D."/>
            <person name="Gharbi K."/>
            <person name="Hall N."/>
            <person name="Watson M."/>
            <person name="Adriaenssens E.M."/>
            <person name="Foster-Nyarko E."/>
            <person name="Jarju S."/>
            <person name="Secka A."/>
            <person name="Antonio M."/>
            <person name="Oren A."/>
            <person name="Chaudhuri R.R."/>
            <person name="La Ragione R."/>
            <person name="Hildebrand F."/>
            <person name="Pallen M.J."/>
        </authorList>
    </citation>
    <scope>NUCLEOTIDE SEQUENCE</scope>
    <source>
        <strain evidence="1">ChiGjej2B2-7701</strain>
    </source>
</reference>
<evidence type="ECO:0000313" key="1">
    <source>
        <dbReference type="EMBL" id="HJG29779.1"/>
    </source>
</evidence>
<protein>
    <submittedName>
        <fullName evidence="1">Uncharacterized protein</fullName>
    </submittedName>
</protein>